<dbReference type="SUPFAM" id="SSF103473">
    <property type="entry name" value="MFS general substrate transporter"/>
    <property type="match status" value="1"/>
</dbReference>
<keyword evidence="5 8" id="KW-1133">Transmembrane helix</keyword>
<evidence type="ECO:0008006" key="11">
    <source>
        <dbReference type="Google" id="ProtNLM"/>
    </source>
</evidence>
<gene>
    <name evidence="9" type="ORF">ACHAW5_006574</name>
</gene>
<feature type="transmembrane region" description="Helical" evidence="8">
    <location>
        <begin position="248"/>
        <end position="265"/>
    </location>
</feature>
<evidence type="ECO:0000256" key="6">
    <source>
        <dbReference type="ARBA" id="ARBA00023136"/>
    </source>
</evidence>
<comment type="caution">
    <text evidence="9">The sequence shown here is derived from an EMBL/GenBank/DDBJ whole genome shotgun (WGS) entry which is preliminary data.</text>
</comment>
<keyword evidence="6 8" id="KW-0472">Membrane</keyword>
<name>A0ABD3QHU4_9STRA</name>
<comment type="subcellular location">
    <subcellularLocation>
        <location evidence="1">Endomembrane system</location>
        <topology evidence="1">Multi-pass membrane protein</topology>
    </subcellularLocation>
</comment>
<keyword evidence="3" id="KW-0813">Transport</keyword>
<feature type="region of interest" description="Disordered" evidence="7">
    <location>
        <begin position="492"/>
        <end position="529"/>
    </location>
</feature>
<keyword evidence="10" id="KW-1185">Reference proteome</keyword>
<sequence length="529" mass="57457">MTILHSEEEHIVPVVVQKATDGDGSSSTGGNDDGGGCIVADGSTSCCHGIKQFFLYNSSIKVNQAFYLNQFGRAMLFISFMFLSLGVLQLANHQAGCPQNANGSYTNCGNEVYGMQPSSMLAFMATIGGVATSCVMPYIGAVVDFTDHRLAFGKVSALILTFTNFLQIFIFQQTWFALVILHGVVASATFMANSMVVWSYVSAPTDHDLHGVTASGRVWEVFGMVSFFLVVGAVQFGSGWDSVSVARFSQALATSVGGTSLFLAYKRYMPVKAVKILDKKADGTDVNLYLAGIREFKATMTTLWKTDPGASRFLLGSIFVEASISSFTNLAISYLSEQIQMSATQITIFIVLNLVTNPIGIILHRTLARKVGHKRSYVGCIAYTLIVTPIMIGTIHSPQHANMSFLFSVLFGVSFGWYYPSSNGYFVTLVPEEKVVELWGLNTFCSVILSWVPPLLFAVLNETTGNIRLGWIGVIIFEIIGLSISLTIPEKKDTATSKTARTASDVDEKDNNVDEEKGCDEPPPIVSIK</sequence>
<dbReference type="InterPro" id="IPR036259">
    <property type="entry name" value="MFS_trans_sf"/>
</dbReference>
<feature type="transmembrane region" description="Helical" evidence="8">
    <location>
        <begin position="218"/>
        <end position="236"/>
    </location>
</feature>
<feature type="transmembrane region" description="Helical" evidence="8">
    <location>
        <begin position="313"/>
        <end position="334"/>
    </location>
</feature>
<evidence type="ECO:0000256" key="3">
    <source>
        <dbReference type="ARBA" id="ARBA00022448"/>
    </source>
</evidence>
<evidence type="ECO:0000313" key="10">
    <source>
        <dbReference type="Proteomes" id="UP001530315"/>
    </source>
</evidence>
<feature type="transmembrane region" description="Helical" evidence="8">
    <location>
        <begin position="346"/>
        <end position="364"/>
    </location>
</feature>
<evidence type="ECO:0000256" key="1">
    <source>
        <dbReference type="ARBA" id="ARBA00004127"/>
    </source>
</evidence>
<feature type="transmembrane region" description="Helical" evidence="8">
    <location>
        <begin position="401"/>
        <end position="419"/>
    </location>
</feature>
<comment type="similarity">
    <text evidence="2">Belongs to the ATG22 family.</text>
</comment>
<feature type="transmembrane region" description="Helical" evidence="8">
    <location>
        <begin position="71"/>
        <end position="91"/>
    </location>
</feature>
<feature type="transmembrane region" description="Helical" evidence="8">
    <location>
        <begin position="469"/>
        <end position="488"/>
    </location>
</feature>
<reference evidence="9 10" key="1">
    <citation type="submission" date="2024-10" db="EMBL/GenBank/DDBJ databases">
        <title>Updated reference genomes for cyclostephanoid diatoms.</title>
        <authorList>
            <person name="Roberts W.R."/>
            <person name="Alverson A.J."/>
        </authorList>
    </citation>
    <scope>NUCLEOTIDE SEQUENCE [LARGE SCALE GENOMIC DNA]</scope>
    <source>
        <strain evidence="9 10">AJA276-08</strain>
    </source>
</reference>
<evidence type="ECO:0000256" key="5">
    <source>
        <dbReference type="ARBA" id="ARBA00022989"/>
    </source>
</evidence>
<proteinExistence type="inferred from homology"/>
<feature type="transmembrane region" description="Helical" evidence="8">
    <location>
        <begin position="151"/>
        <end position="170"/>
    </location>
</feature>
<dbReference type="PANTHER" id="PTHR23519:SF1">
    <property type="entry name" value="AUTOPHAGY-RELATED PROTEIN 22"/>
    <property type="match status" value="1"/>
</dbReference>
<dbReference type="GO" id="GO:0012505">
    <property type="term" value="C:endomembrane system"/>
    <property type="evidence" value="ECO:0007669"/>
    <property type="project" value="UniProtKB-SubCell"/>
</dbReference>
<feature type="transmembrane region" description="Helical" evidence="8">
    <location>
        <begin position="120"/>
        <end position="139"/>
    </location>
</feature>
<evidence type="ECO:0000256" key="8">
    <source>
        <dbReference type="SAM" id="Phobius"/>
    </source>
</evidence>
<feature type="compositionally biased region" description="Basic and acidic residues" evidence="7">
    <location>
        <begin position="504"/>
        <end position="520"/>
    </location>
</feature>
<dbReference type="InterPro" id="IPR050495">
    <property type="entry name" value="ATG22/LtaA_families"/>
</dbReference>
<dbReference type="PANTHER" id="PTHR23519">
    <property type="entry name" value="AUTOPHAGY-RELATED PROTEIN 22"/>
    <property type="match status" value="1"/>
</dbReference>
<evidence type="ECO:0000256" key="4">
    <source>
        <dbReference type="ARBA" id="ARBA00022692"/>
    </source>
</evidence>
<evidence type="ECO:0000313" key="9">
    <source>
        <dbReference type="EMBL" id="KAL3799592.1"/>
    </source>
</evidence>
<dbReference type="Gene3D" id="1.20.1250.20">
    <property type="entry name" value="MFS general substrate transporter like domains"/>
    <property type="match status" value="1"/>
</dbReference>
<dbReference type="AlphaFoldDB" id="A0ABD3QHU4"/>
<dbReference type="EMBL" id="JALLAZ020000246">
    <property type="protein sequence ID" value="KAL3799592.1"/>
    <property type="molecule type" value="Genomic_DNA"/>
</dbReference>
<dbReference type="Pfam" id="PF11700">
    <property type="entry name" value="ATG22"/>
    <property type="match status" value="1"/>
</dbReference>
<evidence type="ECO:0000256" key="2">
    <source>
        <dbReference type="ARBA" id="ARBA00006978"/>
    </source>
</evidence>
<dbReference type="InterPro" id="IPR024671">
    <property type="entry name" value="Atg22-like"/>
</dbReference>
<evidence type="ECO:0000256" key="7">
    <source>
        <dbReference type="SAM" id="MobiDB-lite"/>
    </source>
</evidence>
<organism evidence="9 10">
    <name type="scientific">Stephanodiscus triporus</name>
    <dbReference type="NCBI Taxonomy" id="2934178"/>
    <lineage>
        <taxon>Eukaryota</taxon>
        <taxon>Sar</taxon>
        <taxon>Stramenopiles</taxon>
        <taxon>Ochrophyta</taxon>
        <taxon>Bacillariophyta</taxon>
        <taxon>Coscinodiscophyceae</taxon>
        <taxon>Thalassiosirophycidae</taxon>
        <taxon>Stephanodiscales</taxon>
        <taxon>Stephanodiscaceae</taxon>
        <taxon>Stephanodiscus</taxon>
    </lineage>
</organism>
<protein>
    <recommendedName>
        <fullName evidence="11">Major facilitator superfamily (MFS) profile domain-containing protein</fullName>
    </recommendedName>
</protein>
<feature type="transmembrane region" description="Helical" evidence="8">
    <location>
        <begin position="439"/>
        <end position="457"/>
    </location>
</feature>
<feature type="transmembrane region" description="Helical" evidence="8">
    <location>
        <begin position="376"/>
        <end position="395"/>
    </location>
</feature>
<feature type="transmembrane region" description="Helical" evidence="8">
    <location>
        <begin position="176"/>
        <end position="198"/>
    </location>
</feature>
<keyword evidence="4 8" id="KW-0812">Transmembrane</keyword>
<accession>A0ABD3QHU4</accession>
<dbReference type="Proteomes" id="UP001530315">
    <property type="component" value="Unassembled WGS sequence"/>
</dbReference>